<keyword evidence="2" id="KW-1133">Transmembrane helix</keyword>
<proteinExistence type="predicted"/>
<feature type="compositionally biased region" description="Polar residues" evidence="1">
    <location>
        <begin position="1"/>
        <end position="14"/>
    </location>
</feature>
<evidence type="ECO:0000313" key="3">
    <source>
        <dbReference type="EMBL" id="MFD1833973.1"/>
    </source>
</evidence>
<name>A0ABW4PX46_9MICO</name>
<feature type="transmembrane region" description="Helical" evidence="2">
    <location>
        <begin position="50"/>
        <end position="71"/>
    </location>
</feature>
<keyword evidence="2" id="KW-0812">Transmembrane</keyword>
<dbReference type="RefSeq" id="WP_343906376.1">
    <property type="nucleotide sequence ID" value="NZ_BAAAIS010000005.1"/>
</dbReference>
<dbReference type="Proteomes" id="UP001597280">
    <property type="component" value="Unassembled WGS sequence"/>
</dbReference>
<reference evidence="4" key="1">
    <citation type="journal article" date="2019" name="Int. J. Syst. Evol. Microbiol.">
        <title>The Global Catalogue of Microorganisms (GCM) 10K type strain sequencing project: providing services to taxonomists for standard genome sequencing and annotation.</title>
        <authorList>
            <consortium name="The Broad Institute Genomics Platform"/>
            <consortium name="The Broad Institute Genome Sequencing Center for Infectious Disease"/>
            <person name="Wu L."/>
            <person name="Ma J."/>
        </authorList>
    </citation>
    <scope>NUCLEOTIDE SEQUENCE [LARGE SCALE GENOMIC DNA]</scope>
    <source>
        <strain evidence="4">JCM 11650</strain>
    </source>
</reference>
<dbReference type="EMBL" id="JBHUFL010000001">
    <property type="protein sequence ID" value="MFD1833973.1"/>
    <property type="molecule type" value="Genomic_DNA"/>
</dbReference>
<keyword evidence="2" id="KW-0472">Membrane</keyword>
<organism evidence="3 4">
    <name type="scientific">Brachybacterium rhamnosum</name>
    <dbReference type="NCBI Taxonomy" id="173361"/>
    <lineage>
        <taxon>Bacteria</taxon>
        <taxon>Bacillati</taxon>
        <taxon>Actinomycetota</taxon>
        <taxon>Actinomycetes</taxon>
        <taxon>Micrococcales</taxon>
        <taxon>Dermabacteraceae</taxon>
        <taxon>Brachybacterium</taxon>
    </lineage>
</organism>
<comment type="caution">
    <text evidence="3">The sequence shown here is derived from an EMBL/GenBank/DDBJ whole genome shotgun (WGS) entry which is preliminary data.</text>
</comment>
<protein>
    <submittedName>
        <fullName evidence="3">Uncharacterized protein</fullName>
    </submittedName>
</protein>
<accession>A0ABW4PX46</accession>
<keyword evidence="4" id="KW-1185">Reference proteome</keyword>
<feature type="region of interest" description="Disordered" evidence="1">
    <location>
        <begin position="82"/>
        <end position="125"/>
    </location>
</feature>
<feature type="region of interest" description="Disordered" evidence="1">
    <location>
        <begin position="1"/>
        <end position="42"/>
    </location>
</feature>
<evidence type="ECO:0000313" key="4">
    <source>
        <dbReference type="Proteomes" id="UP001597280"/>
    </source>
</evidence>
<sequence length="306" mass="32176">MSPTQDQGTGTGSASGLPDFVGSGPDGLPDYEHGGDEAVGPTEGARRRTLVLVLSVIGSALVLLAVGALVLSQTVFRGLDDEERTVASSTASRSAEGHEEYVPNEEDPSLAPPPPIFTQAPTTDCTMPEYAPAAAADPGTVRGGNLQYTPPEGWDYPWSESSLPYMSEVGSQGRNVEGSWYSVVNLGKVEFTEDEGGYPGLEQAAVTIFQCYATTSGVLVGFGENPEVTDHRSEPTTVDGQPAWIVQATYHFEDQDQFSSTSASIVTSIVVETPDGPSALASDVAADHPDHVQNLEDIIASLEVVD</sequence>
<evidence type="ECO:0000256" key="1">
    <source>
        <dbReference type="SAM" id="MobiDB-lite"/>
    </source>
</evidence>
<evidence type="ECO:0000256" key="2">
    <source>
        <dbReference type="SAM" id="Phobius"/>
    </source>
</evidence>
<gene>
    <name evidence="3" type="ORF">ACFSDA_02690</name>
</gene>